<feature type="compositionally biased region" description="Gly residues" evidence="8">
    <location>
        <begin position="69"/>
        <end position="79"/>
    </location>
</feature>
<reference evidence="9" key="1">
    <citation type="submission" date="2022-11" db="EMBL/GenBank/DDBJ databases">
        <title>Robbsia betulipollinis sp. nov., isolated from pollen of birch (Betula pendula).</title>
        <authorList>
            <person name="Shi H."/>
            <person name="Ambika Manirajan B."/>
            <person name="Ratering S."/>
            <person name="Geissler-Plaum R."/>
            <person name="Schnell S."/>
        </authorList>
    </citation>
    <scope>NUCLEOTIDE SEQUENCE</scope>
    <source>
        <strain evidence="9">Bb-Pol-6</strain>
    </source>
</reference>
<evidence type="ECO:0000256" key="8">
    <source>
        <dbReference type="SAM" id="MobiDB-lite"/>
    </source>
</evidence>
<dbReference type="InterPro" id="IPR002037">
    <property type="entry name" value="Glyco_hydro_8"/>
</dbReference>
<dbReference type="InterPro" id="IPR012341">
    <property type="entry name" value="6hp_glycosidase-like_sf"/>
</dbReference>
<comment type="catalytic activity">
    <reaction evidence="1">
        <text>Endohydrolysis of (1-&gt;4)-beta-D-glucosidic linkages in cellulose, lichenin and cereal beta-D-glucans.</text>
        <dbReference type="EC" id="3.2.1.4"/>
    </reaction>
</comment>
<name>A0ABT3ZMA1_9BURK</name>
<evidence type="ECO:0000256" key="1">
    <source>
        <dbReference type="ARBA" id="ARBA00000966"/>
    </source>
</evidence>
<dbReference type="InterPro" id="IPR008928">
    <property type="entry name" value="6-hairpin_glycosidase_sf"/>
</dbReference>
<comment type="similarity">
    <text evidence="2">Belongs to the glycosyl hydrolase 8 (cellulase D) family.</text>
</comment>
<evidence type="ECO:0000313" key="9">
    <source>
        <dbReference type="EMBL" id="MCY0387547.1"/>
    </source>
</evidence>
<sequence>MKNPSARAAPRPARPVHRLARMLFGLCGLAAPLLAGGMLGGVLLAGNAHAQAAGPQGANETAATPANGAGNGSAAGAAGGTTSVATAGTRAPRAMRAGADAPAPAVPAGACNWPRLDAFIRGHVQADGRVIDIGPPAQTTSEGQSYGMFFALVNNDRSTFERILGWTQSNLAGGDLRTRLPAWRWGAGRDGKYGVLDPNAAADADLWIAYDLAEAGRLWREPRYTSLARALVAQIGSREVFDLPDFGAMLAPGPNGFALAADLWRLNPSYLPIPLLRVAAQLDPGGPWQRIAANTVRFVQATSPRGFAPDWAGYQQGKGFVVDPVNGDVGSYDAIRVYLWAGLTAPADPASAPLRAALGGMQAALARNGQLPEKVATLSGIGTGNAPLGFSAALLPYLRANGAGPAFAALRGRVAELASHGPLGYYDSVLVLFGEGAADGRFQFTSRGRLQPAWSNLCGAGTH</sequence>
<evidence type="ECO:0000256" key="4">
    <source>
        <dbReference type="ARBA" id="ARBA00022801"/>
    </source>
</evidence>
<dbReference type="EMBL" id="JAPMXC010000001">
    <property type="protein sequence ID" value="MCY0387547.1"/>
    <property type="molecule type" value="Genomic_DNA"/>
</dbReference>
<accession>A0ABT3ZMA1</accession>
<keyword evidence="7" id="KW-0119">Carbohydrate metabolism</keyword>
<dbReference type="Pfam" id="PF01270">
    <property type="entry name" value="Glyco_hydro_8"/>
    <property type="match status" value="1"/>
</dbReference>
<evidence type="ECO:0000256" key="2">
    <source>
        <dbReference type="ARBA" id="ARBA00009209"/>
    </source>
</evidence>
<organism evidence="9 10">
    <name type="scientific">Robbsia betulipollinis</name>
    <dbReference type="NCBI Taxonomy" id="2981849"/>
    <lineage>
        <taxon>Bacteria</taxon>
        <taxon>Pseudomonadati</taxon>
        <taxon>Pseudomonadota</taxon>
        <taxon>Betaproteobacteria</taxon>
        <taxon>Burkholderiales</taxon>
        <taxon>Burkholderiaceae</taxon>
        <taxon>Robbsia</taxon>
    </lineage>
</organism>
<feature type="region of interest" description="Disordered" evidence="8">
    <location>
        <begin position="55"/>
        <end position="84"/>
    </location>
</feature>
<dbReference type="SUPFAM" id="SSF48208">
    <property type="entry name" value="Six-hairpin glycosidases"/>
    <property type="match status" value="1"/>
</dbReference>
<dbReference type="GO" id="GO:0008810">
    <property type="term" value="F:cellulase activity"/>
    <property type="evidence" value="ECO:0007669"/>
    <property type="project" value="UniProtKB-EC"/>
</dbReference>
<evidence type="ECO:0000256" key="7">
    <source>
        <dbReference type="ARBA" id="ARBA00023326"/>
    </source>
</evidence>
<evidence type="ECO:0000256" key="6">
    <source>
        <dbReference type="ARBA" id="ARBA00023295"/>
    </source>
</evidence>
<dbReference type="Gene3D" id="1.50.10.10">
    <property type="match status" value="1"/>
</dbReference>
<keyword evidence="7" id="KW-0624">Polysaccharide degradation</keyword>
<evidence type="ECO:0000313" key="10">
    <source>
        <dbReference type="Proteomes" id="UP001082899"/>
    </source>
</evidence>
<keyword evidence="5" id="KW-0136">Cellulose degradation</keyword>
<feature type="compositionally biased region" description="Low complexity" evidence="8">
    <location>
        <begin position="57"/>
        <end position="68"/>
    </location>
</feature>
<gene>
    <name evidence="9" type="primary">bcsZ</name>
    <name evidence="9" type="ORF">OVY01_09930</name>
</gene>
<comment type="caution">
    <text evidence="9">The sequence shown here is derived from an EMBL/GenBank/DDBJ whole genome shotgun (WGS) entry which is preliminary data.</text>
</comment>
<dbReference type="Proteomes" id="UP001082899">
    <property type="component" value="Unassembled WGS sequence"/>
</dbReference>
<keyword evidence="4 9" id="KW-0378">Hydrolase</keyword>
<dbReference type="EC" id="3.2.1.4" evidence="3"/>
<evidence type="ECO:0000256" key="3">
    <source>
        <dbReference type="ARBA" id="ARBA00012601"/>
    </source>
</evidence>
<proteinExistence type="inferred from homology"/>
<dbReference type="NCBIfam" id="NF008305">
    <property type="entry name" value="PRK11097.1"/>
    <property type="match status" value="1"/>
</dbReference>
<protein>
    <recommendedName>
        <fullName evidence="3">cellulase</fullName>
        <ecNumber evidence="3">3.2.1.4</ecNumber>
    </recommendedName>
</protein>
<dbReference type="RefSeq" id="WP_267847282.1">
    <property type="nucleotide sequence ID" value="NZ_JAPMXC010000001.1"/>
</dbReference>
<keyword evidence="6 9" id="KW-0326">Glycosidase</keyword>
<evidence type="ECO:0000256" key="5">
    <source>
        <dbReference type="ARBA" id="ARBA00023001"/>
    </source>
</evidence>
<dbReference type="PRINTS" id="PR00735">
    <property type="entry name" value="GLHYDRLASE8"/>
</dbReference>
<keyword evidence="10" id="KW-1185">Reference proteome</keyword>